<gene>
    <name evidence="7" type="ORF">HPHI1048_LOCUS2429</name>
</gene>
<dbReference type="Gene3D" id="3.80.10.10">
    <property type="entry name" value="Ribonuclease Inhibitor"/>
    <property type="match status" value="2"/>
</dbReference>
<feature type="region of interest" description="Disordered" evidence="5">
    <location>
        <begin position="67"/>
        <end position="135"/>
    </location>
</feature>
<comment type="subcellular location">
    <subcellularLocation>
        <location evidence="1">Membrane</location>
        <topology evidence="1">Single-pass membrane protein</topology>
    </subcellularLocation>
</comment>
<feature type="compositionally biased region" description="Basic and acidic residues" evidence="5">
    <location>
        <begin position="95"/>
        <end position="109"/>
    </location>
</feature>
<keyword evidence="3" id="KW-0677">Repeat</keyword>
<dbReference type="GO" id="GO:0016020">
    <property type="term" value="C:membrane"/>
    <property type="evidence" value="ECO:0007669"/>
    <property type="project" value="UniProtKB-SubCell"/>
</dbReference>
<dbReference type="Pfam" id="PF23598">
    <property type="entry name" value="LRR_14"/>
    <property type="match status" value="1"/>
</dbReference>
<evidence type="ECO:0000313" key="7">
    <source>
        <dbReference type="EMBL" id="CAD8469414.1"/>
    </source>
</evidence>
<dbReference type="InterPro" id="IPR055414">
    <property type="entry name" value="LRR_R13L4/SHOC2-like"/>
</dbReference>
<organism evidence="7">
    <name type="scientific">Hanusia phi</name>
    <dbReference type="NCBI Taxonomy" id="3032"/>
    <lineage>
        <taxon>Eukaryota</taxon>
        <taxon>Cryptophyceae</taxon>
        <taxon>Pyrenomonadales</taxon>
        <taxon>Geminigeraceae</taxon>
        <taxon>Hanusia</taxon>
    </lineage>
</organism>
<keyword evidence="2" id="KW-0433">Leucine-rich repeat</keyword>
<dbReference type="InterPro" id="IPR001611">
    <property type="entry name" value="Leu-rich_rpt"/>
</dbReference>
<dbReference type="EMBL" id="HBEO01003432">
    <property type="protein sequence ID" value="CAD8469414.1"/>
    <property type="molecule type" value="Transcribed_RNA"/>
</dbReference>
<proteinExistence type="predicted"/>
<dbReference type="AlphaFoldDB" id="A0A7S0DYP3"/>
<dbReference type="SUPFAM" id="SSF56112">
    <property type="entry name" value="Protein kinase-like (PK-like)"/>
    <property type="match status" value="1"/>
</dbReference>
<evidence type="ECO:0000256" key="3">
    <source>
        <dbReference type="ARBA" id="ARBA00022737"/>
    </source>
</evidence>
<dbReference type="InterPro" id="IPR050647">
    <property type="entry name" value="Plant_LRR-RLKs"/>
</dbReference>
<dbReference type="GO" id="GO:0004672">
    <property type="term" value="F:protein kinase activity"/>
    <property type="evidence" value="ECO:0007669"/>
    <property type="project" value="InterPro"/>
</dbReference>
<protein>
    <recommendedName>
        <fullName evidence="6">Protein kinase domain-containing protein</fullName>
    </recommendedName>
</protein>
<feature type="compositionally biased region" description="Polar residues" evidence="5">
    <location>
        <begin position="115"/>
        <end position="126"/>
    </location>
</feature>
<evidence type="ECO:0000256" key="1">
    <source>
        <dbReference type="ARBA" id="ARBA00004167"/>
    </source>
</evidence>
<dbReference type="InterPro" id="IPR011009">
    <property type="entry name" value="Kinase-like_dom_sf"/>
</dbReference>
<dbReference type="Pfam" id="PF13855">
    <property type="entry name" value="LRR_8"/>
    <property type="match status" value="1"/>
</dbReference>
<keyword evidence="4" id="KW-0547">Nucleotide-binding</keyword>
<evidence type="ECO:0000259" key="6">
    <source>
        <dbReference type="PROSITE" id="PS50011"/>
    </source>
</evidence>
<evidence type="ECO:0000256" key="5">
    <source>
        <dbReference type="SAM" id="MobiDB-lite"/>
    </source>
</evidence>
<dbReference type="PROSITE" id="PS00107">
    <property type="entry name" value="PROTEIN_KINASE_ATP"/>
    <property type="match status" value="1"/>
</dbReference>
<dbReference type="InterPro" id="IPR000719">
    <property type="entry name" value="Prot_kinase_dom"/>
</dbReference>
<feature type="domain" description="Protein kinase" evidence="6">
    <location>
        <begin position="344"/>
        <end position="581"/>
    </location>
</feature>
<dbReference type="SMART" id="SM00369">
    <property type="entry name" value="LRR_TYP"/>
    <property type="match status" value="6"/>
</dbReference>
<dbReference type="Gene3D" id="3.30.200.20">
    <property type="entry name" value="Phosphorylase Kinase, domain 1"/>
    <property type="match status" value="1"/>
</dbReference>
<feature type="compositionally biased region" description="Basic and acidic residues" evidence="5">
    <location>
        <begin position="67"/>
        <end position="86"/>
    </location>
</feature>
<dbReference type="GO" id="GO:0005524">
    <property type="term" value="F:ATP binding"/>
    <property type="evidence" value="ECO:0007669"/>
    <property type="project" value="UniProtKB-UniRule"/>
</dbReference>
<dbReference type="PANTHER" id="PTHR48056">
    <property type="entry name" value="LRR RECEPTOR-LIKE SERINE/THREONINE-PROTEIN KINASE-RELATED"/>
    <property type="match status" value="1"/>
</dbReference>
<name>A0A7S0DYP3_9CRYP</name>
<dbReference type="Pfam" id="PF00069">
    <property type="entry name" value="Pkinase"/>
    <property type="match status" value="1"/>
</dbReference>
<dbReference type="InterPro" id="IPR003591">
    <property type="entry name" value="Leu-rich_rpt_typical-subtyp"/>
</dbReference>
<dbReference type="SMART" id="SM00364">
    <property type="entry name" value="LRR_BAC"/>
    <property type="match status" value="3"/>
</dbReference>
<evidence type="ECO:0000256" key="4">
    <source>
        <dbReference type="PROSITE-ProRule" id="PRU10141"/>
    </source>
</evidence>
<keyword evidence="4" id="KW-0067">ATP-binding</keyword>
<dbReference type="InterPro" id="IPR032675">
    <property type="entry name" value="LRR_dom_sf"/>
</dbReference>
<feature type="binding site" evidence="4">
    <location>
        <position position="373"/>
    </location>
    <ligand>
        <name>ATP</name>
        <dbReference type="ChEBI" id="CHEBI:30616"/>
    </ligand>
</feature>
<sequence length="581" mass="63616">MLSPVMGNRVNACAISSLVLLWACWVVFVDLNSNRSSSTGKACNGRECKENASRLVLQQRHQDSLAKLADENKYAGEDKPKREADSPLRSLPDSTRARSVEVEGREARNDPATATAASIQNASTSSEHGDATEFSLKNDPGRLPWFIEEIRKGGFNKLRKLDLTGCLLNELPAEICRLRSLEMLNLGNNSLSDLPQTFENLVSLKILFFLGNQFSVIPAVLGKLTSLEILSFKGNKLIDLGENLPVSLKSLVLTDNLLKSLPSSIGKLTDLQKIMLSNNKLSSLPAELALCKKLELIRLSKNELKAIPKDIFDLPSLAWFAVGSNPMTPPVPSIRVPEQTVDQFEIFERLGKGASGKVYRAMMKETKEEVAIKFFHKFNAISDGSPLDELAISSIVNSSHVQRLLGVIRKPMLAAVTTISRRSSKNLGSPPSFSTITRDTYRDFTMSATNCLKILQQVASGLAAIHSAGVCHGDLYAHNIMADTATGWAQILDFGASFLFEKDAKDPLIDGERVQRFDVLAFGRLILELAGHVENGNEGEGKEILDILKRTAQECLDTTVMSRPSASTIARRLHASPKVSS</sequence>
<accession>A0A7S0DYP3</accession>
<dbReference type="Gene3D" id="1.10.510.10">
    <property type="entry name" value="Transferase(Phosphotransferase) domain 1"/>
    <property type="match status" value="1"/>
</dbReference>
<dbReference type="SUPFAM" id="SSF52058">
    <property type="entry name" value="L domain-like"/>
    <property type="match status" value="1"/>
</dbReference>
<dbReference type="PROSITE" id="PS50011">
    <property type="entry name" value="PROTEIN_KINASE_DOM"/>
    <property type="match status" value="1"/>
</dbReference>
<dbReference type="PROSITE" id="PS51450">
    <property type="entry name" value="LRR"/>
    <property type="match status" value="2"/>
</dbReference>
<reference evidence="7" key="1">
    <citation type="submission" date="2021-01" db="EMBL/GenBank/DDBJ databases">
        <authorList>
            <person name="Corre E."/>
            <person name="Pelletier E."/>
            <person name="Niang G."/>
            <person name="Scheremetjew M."/>
            <person name="Finn R."/>
            <person name="Kale V."/>
            <person name="Holt S."/>
            <person name="Cochrane G."/>
            <person name="Meng A."/>
            <person name="Brown T."/>
            <person name="Cohen L."/>
        </authorList>
    </citation>
    <scope>NUCLEOTIDE SEQUENCE</scope>
    <source>
        <strain evidence="7">CCMP325</strain>
    </source>
</reference>
<dbReference type="InterPro" id="IPR017441">
    <property type="entry name" value="Protein_kinase_ATP_BS"/>
</dbReference>
<evidence type="ECO:0000256" key="2">
    <source>
        <dbReference type="ARBA" id="ARBA00022614"/>
    </source>
</evidence>